<name>A0A845R2K2_9CLOT</name>
<keyword evidence="3" id="KW-1185">Reference proteome</keyword>
<dbReference type="OrthoDB" id="1899479at2"/>
<sequence>MNNKIKQEINKINIPKELHERSKMGVLKVKNERYKNRKNYKFKAISLIASMIVLIGVIYIYNNWNRNDNISNESIKITKIQLSEDLSDADPIRNSRNNEEYRNLIIELNDGSKVNLTLIKGGYIYYGYMNIYFKMNENKFLKIWNEIK</sequence>
<comment type="caution">
    <text evidence="2">The sequence shown here is derived from an EMBL/GenBank/DDBJ whole genome shotgun (WGS) entry which is preliminary data.</text>
</comment>
<evidence type="ECO:0000313" key="3">
    <source>
        <dbReference type="Proteomes" id="UP000467132"/>
    </source>
</evidence>
<accession>A0A845R2K2</accession>
<dbReference type="EMBL" id="QXXA01000014">
    <property type="protein sequence ID" value="NBI07662.1"/>
    <property type="molecule type" value="Genomic_DNA"/>
</dbReference>
<keyword evidence="1" id="KW-0812">Transmembrane</keyword>
<feature type="transmembrane region" description="Helical" evidence="1">
    <location>
        <begin position="42"/>
        <end position="61"/>
    </location>
</feature>
<evidence type="ECO:0000313" key="2">
    <source>
        <dbReference type="EMBL" id="NBI07662.1"/>
    </source>
</evidence>
<gene>
    <name evidence="2" type="ORF">D3Z33_12440</name>
</gene>
<reference evidence="2 3" key="1">
    <citation type="submission" date="2018-08" db="EMBL/GenBank/DDBJ databases">
        <title>Murine metabolic-syndrome-specific gut microbial biobank.</title>
        <authorList>
            <person name="Liu C."/>
        </authorList>
    </citation>
    <scope>NUCLEOTIDE SEQUENCE [LARGE SCALE GENOMIC DNA]</scope>
    <source>
        <strain evidence="2 3">583</strain>
    </source>
</reference>
<keyword evidence="1" id="KW-0472">Membrane</keyword>
<protein>
    <submittedName>
        <fullName evidence="2">Uncharacterized protein</fullName>
    </submittedName>
</protein>
<proteinExistence type="predicted"/>
<dbReference type="RefSeq" id="WP_160198133.1">
    <property type="nucleotide sequence ID" value="NZ_QXXA01000014.1"/>
</dbReference>
<dbReference type="AlphaFoldDB" id="A0A845R2K2"/>
<dbReference type="Proteomes" id="UP000467132">
    <property type="component" value="Unassembled WGS sequence"/>
</dbReference>
<evidence type="ECO:0000256" key="1">
    <source>
        <dbReference type="SAM" id="Phobius"/>
    </source>
</evidence>
<organism evidence="2 3">
    <name type="scientific">Senegalia massiliensis</name>
    <dbReference type="NCBI Taxonomy" id="1720316"/>
    <lineage>
        <taxon>Bacteria</taxon>
        <taxon>Bacillati</taxon>
        <taxon>Bacillota</taxon>
        <taxon>Clostridia</taxon>
        <taxon>Eubacteriales</taxon>
        <taxon>Clostridiaceae</taxon>
        <taxon>Senegalia</taxon>
    </lineage>
</organism>
<keyword evidence="1" id="KW-1133">Transmembrane helix</keyword>